<dbReference type="Gene3D" id="2.160.10.10">
    <property type="entry name" value="Hexapeptide repeat proteins"/>
    <property type="match status" value="1"/>
</dbReference>
<dbReference type="GO" id="GO:0009245">
    <property type="term" value="P:lipid A biosynthetic process"/>
    <property type="evidence" value="ECO:0007669"/>
    <property type="project" value="UniProtKB-UniRule"/>
</dbReference>
<accession>A0A4T0UVR5</accession>
<evidence type="ECO:0000313" key="9">
    <source>
        <dbReference type="EMBL" id="TIC83169.1"/>
    </source>
</evidence>
<comment type="pathway">
    <text evidence="7">Bacterial outer membrane biogenesis; LPS lipid A biosynthesis.</text>
</comment>
<comment type="caution">
    <text evidence="9">The sequence shown here is derived from an EMBL/GenBank/DDBJ whole genome shotgun (WGS) entry which is preliminary data.</text>
</comment>
<keyword evidence="1 7" id="KW-0444">Lipid biosynthesis</keyword>
<keyword evidence="2 7" id="KW-0441">Lipid A biosynthesis</keyword>
<evidence type="ECO:0000256" key="1">
    <source>
        <dbReference type="ARBA" id="ARBA00022516"/>
    </source>
</evidence>
<evidence type="ECO:0000259" key="8">
    <source>
        <dbReference type="Pfam" id="PF04613"/>
    </source>
</evidence>
<organism evidence="9 10">
    <name type="scientific">Crenobacter intestini</name>
    <dbReference type="NCBI Taxonomy" id="2563443"/>
    <lineage>
        <taxon>Bacteria</taxon>
        <taxon>Pseudomonadati</taxon>
        <taxon>Pseudomonadota</taxon>
        <taxon>Betaproteobacteria</taxon>
        <taxon>Neisseriales</taxon>
        <taxon>Neisseriaceae</taxon>
        <taxon>Crenobacter</taxon>
    </lineage>
</organism>
<evidence type="ECO:0000313" key="10">
    <source>
        <dbReference type="Proteomes" id="UP000308891"/>
    </source>
</evidence>
<dbReference type="InterPro" id="IPR001451">
    <property type="entry name" value="Hexapep"/>
</dbReference>
<dbReference type="AlphaFoldDB" id="A0A4T0UVR5"/>
<protein>
    <recommendedName>
        <fullName evidence="7">UDP-3-O-acylglucosamine N-acyltransferase</fullName>
        <ecNumber evidence="7">2.3.1.191</ecNumber>
    </recommendedName>
</protein>
<proteinExistence type="inferred from homology"/>
<keyword evidence="10" id="KW-1185">Reference proteome</keyword>
<dbReference type="Pfam" id="PF00132">
    <property type="entry name" value="Hexapep"/>
    <property type="match status" value="2"/>
</dbReference>
<evidence type="ECO:0000256" key="4">
    <source>
        <dbReference type="ARBA" id="ARBA00022737"/>
    </source>
</evidence>
<evidence type="ECO:0000256" key="5">
    <source>
        <dbReference type="ARBA" id="ARBA00023098"/>
    </source>
</evidence>
<dbReference type="EC" id="2.3.1.191" evidence="7"/>
<dbReference type="PANTHER" id="PTHR43378">
    <property type="entry name" value="UDP-3-O-ACYLGLUCOSAMINE N-ACYLTRANSFERASE"/>
    <property type="match status" value="1"/>
</dbReference>
<dbReference type="Proteomes" id="UP000308891">
    <property type="component" value="Unassembled WGS sequence"/>
</dbReference>
<dbReference type="Gene3D" id="1.20.5.170">
    <property type="match status" value="1"/>
</dbReference>
<keyword evidence="4 7" id="KW-0677">Repeat</keyword>
<dbReference type="GO" id="GO:0103118">
    <property type="term" value="F:UDP-3-O-[(3R)-3-hydroxyacyl]-glucosamine N-acyltransferase activity"/>
    <property type="evidence" value="ECO:0007669"/>
    <property type="project" value="UniProtKB-EC"/>
</dbReference>
<dbReference type="Pfam" id="PF04613">
    <property type="entry name" value="LpxD"/>
    <property type="match status" value="1"/>
</dbReference>
<comment type="function">
    <text evidence="7">Catalyzes the N-acylation of UDP-3-O-acylglucosamine using 3-hydroxyacyl-ACP as the acyl donor. Is involved in the biosynthesis of lipid A, a phosphorylated glycolipid that anchors the lipopolysaccharide to the outer membrane of the cell.</text>
</comment>
<dbReference type="UniPathway" id="UPA00973"/>
<reference evidence="9 10" key="1">
    <citation type="submission" date="2019-04" db="EMBL/GenBank/DDBJ databases">
        <title>Crenobacter sp. nov.</title>
        <authorList>
            <person name="Shi S."/>
        </authorList>
    </citation>
    <scope>NUCLEOTIDE SEQUENCE [LARGE SCALE GENOMIC DNA]</scope>
    <source>
        <strain evidence="9 10">GY 70310</strain>
    </source>
</reference>
<dbReference type="SUPFAM" id="SSF51161">
    <property type="entry name" value="Trimeric LpxA-like enzymes"/>
    <property type="match status" value="1"/>
</dbReference>
<dbReference type="OrthoDB" id="9784739at2"/>
<dbReference type="GO" id="GO:0016020">
    <property type="term" value="C:membrane"/>
    <property type="evidence" value="ECO:0007669"/>
    <property type="project" value="GOC"/>
</dbReference>
<sequence length="351" mass="36351">MKLTEIIAALGGELIGDDREVACLAPLAGAGEGEITFLANPKYRKDLDASGASCVIVREDMQAAAARDGRSLIIAANPYLYFARVAALLNPAPVAIGGVHASAVVDETACVAASAEIGANVVVGARAVVGERCRLLPGTVVGDDVTIGDDTTLYANVTVYHGCVIGARVGIHSGTVIGADGFGLAWDKDHWFKIPQTGRVLIEDDVEIGANTTIDRGALADTVIRRGAKIDNLVQIAHNCEIGEHTAIAGCTGIAGSTRVGARCTLGGAVMMVGHIEIADGTHIGGGTLVSKSIKKPDNYASSYPMSTAKEWMANAVHLRHLDALAGRVKSLEKRLAAEPASSTPQQGKEQ</sequence>
<dbReference type="HAMAP" id="MF_00523">
    <property type="entry name" value="LpxD"/>
    <property type="match status" value="1"/>
</dbReference>
<dbReference type="EMBL" id="STGJ01000008">
    <property type="protein sequence ID" value="TIC83169.1"/>
    <property type="molecule type" value="Genomic_DNA"/>
</dbReference>
<dbReference type="InterPro" id="IPR007691">
    <property type="entry name" value="LpxD"/>
</dbReference>
<dbReference type="GO" id="GO:0016410">
    <property type="term" value="F:N-acyltransferase activity"/>
    <property type="evidence" value="ECO:0007669"/>
    <property type="project" value="InterPro"/>
</dbReference>
<comment type="catalytic activity">
    <reaction evidence="7">
        <text>a UDP-3-O-[(3R)-3-hydroxyacyl]-alpha-D-glucosamine + a (3R)-hydroxyacyl-[ACP] = a UDP-2-N,3-O-bis[(3R)-3-hydroxyacyl]-alpha-D-glucosamine + holo-[ACP] + H(+)</text>
        <dbReference type="Rhea" id="RHEA:53836"/>
        <dbReference type="Rhea" id="RHEA-COMP:9685"/>
        <dbReference type="Rhea" id="RHEA-COMP:9945"/>
        <dbReference type="ChEBI" id="CHEBI:15378"/>
        <dbReference type="ChEBI" id="CHEBI:64479"/>
        <dbReference type="ChEBI" id="CHEBI:78827"/>
        <dbReference type="ChEBI" id="CHEBI:137740"/>
        <dbReference type="ChEBI" id="CHEBI:137748"/>
        <dbReference type="EC" id="2.3.1.191"/>
    </reaction>
</comment>
<comment type="subunit">
    <text evidence="7">Homotrimer.</text>
</comment>
<evidence type="ECO:0000256" key="7">
    <source>
        <dbReference type="HAMAP-Rule" id="MF_00523"/>
    </source>
</evidence>
<feature type="active site" description="Proton acceptor" evidence="7">
    <location>
        <position position="238"/>
    </location>
</feature>
<comment type="similarity">
    <text evidence="7">Belongs to the transferase hexapeptide repeat family. LpxD subfamily.</text>
</comment>
<evidence type="ECO:0000256" key="6">
    <source>
        <dbReference type="ARBA" id="ARBA00023315"/>
    </source>
</evidence>
<feature type="domain" description="UDP-3-O-[3-hydroxymyristoyl] glucosamine N-acyltransferase non-repeat region" evidence="8">
    <location>
        <begin position="18"/>
        <end position="88"/>
    </location>
</feature>
<dbReference type="CDD" id="cd03352">
    <property type="entry name" value="LbH_LpxD"/>
    <property type="match status" value="1"/>
</dbReference>
<dbReference type="NCBIfam" id="TIGR01853">
    <property type="entry name" value="lipid_A_lpxD"/>
    <property type="match status" value="1"/>
</dbReference>
<keyword evidence="5 7" id="KW-0443">Lipid metabolism</keyword>
<dbReference type="InterPro" id="IPR020573">
    <property type="entry name" value="UDP_GlcNAc_AcTrfase_non-rep"/>
</dbReference>
<keyword evidence="3 7" id="KW-0808">Transferase</keyword>
<dbReference type="NCBIfam" id="NF002060">
    <property type="entry name" value="PRK00892.1"/>
    <property type="match status" value="1"/>
</dbReference>
<evidence type="ECO:0000256" key="2">
    <source>
        <dbReference type="ARBA" id="ARBA00022556"/>
    </source>
</evidence>
<dbReference type="Gene3D" id="3.40.1390.10">
    <property type="entry name" value="MurE/MurF, N-terminal domain"/>
    <property type="match status" value="1"/>
</dbReference>
<dbReference type="InterPro" id="IPR011004">
    <property type="entry name" value="Trimer_LpxA-like_sf"/>
</dbReference>
<name>A0A4T0UVR5_9NEIS</name>
<dbReference type="RefSeq" id="WP_136553082.1">
    <property type="nucleotide sequence ID" value="NZ_STGJ01000008.1"/>
</dbReference>
<dbReference type="PANTHER" id="PTHR43378:SF2">
    <property type="entry name" value="UDP-3-O-ACYLGLUCOSAMINE N-ACYLTRANSFERASE 1, MITOCHONDRIAL-RELATED"/>
    <property type="match status" value="1"/>
</dbReference>
<evidence type="ECO:0000256" key="3">
    <source>
        <dbReference type="ARBA" id="ARBA00022679"/>
    </source>
</evidence>
<gene>
    <name evidence="7 9" type="primary">lpxD</name>
    <name evidence="9" type="ORF">E5K04_08745</name>
</gene>
<keyword evidence="6 7" id="KW-0012">Acyltransferase</keyword>